<dbReference type="PRINTS" id="PR00792">
    <property type="entry name" value="PEPSIN"/>
</dbReference>
<dbReference type="PANTHER" id="PTHR47966">
    <property type="entry name" value="BETA-SITE APP-CLEAVING ENZYME, ISOFORM A-RELATED"/>
    <property type="match status" value="1"/>
</dbReference>
<feature type="active site" evidence="2">
    <location>
        <position position="21"/>
    </location>
</feature>
<dbReference type="InterPro" id="IPR001461">
    <property type="entry name" value="Aspartic_peptidase_A1"/>
</dbReference>
<dbReference type="STRING" id="1884261.A0A5C3QUG1"/>
<feature type="domain" description="Peptidase A1" evidence="4">
    <location>
        <begin position="5"/>
        <end position="339"/>
    </location>
</feature>
<protein>
    <submittedName>
        <fullName evidence="5">Aspartic peptidase domain-containing protein</fullName>
    </submittedName>
</protein>
<name>A0A5C3QUG1_9AGAR</name>
<dbReference type="AlphaFoldDB" id="A0A5C3QUG1"/>
<dbReference type="PROSITE" id="PS51767">
    <property type="entry name" value="PEPTIDASE_A1"/>
    <property type="match status" value="1"/>
</dbReference>
<organism evidence="5 6">
    <name type="scientific">Pterulicium gracile</name>
    <dbReference type="NCBI Taxonomy" id="1884261"/>
    <lineage>
        <taxon>Eukaryota</taxon>
        <taxon>Fungi</taxon>
        <taxon>Dikarya</taxon>
        <taxon>Basidiomycota</taxon>
        <taxon>Agaricomycotina</taxon>
        <taxon>Agaricomycetes</taxon>
        <taxon>Agaricomycetidae</taxon>
        <taxon>Agaricales</taxon>
        <taxon>Pleurotineae</taxon>
        <taxon>Pterulaceae</taxon>
        <taxon>Pterulicium</taxon>
    </lineage>
</organism>
<dbReference type="Gene3D" id="2.40.70.10">
    <property type="entry name" value="Acid Proteases"/>
    <property type="match status" value="2"/>
</dbReference>
<dbReference type="CDD" id="cd05471">
    <property type="entry name" value="pepsin_like"/>
    <property type="match status" value="1"/>
</dbReference>
<dbReference type="GO" id="GO:0004190">
    <property type="term" value="F:aspartic-type endopeptidase activity"/>
    <property type="evidence" value="ECO:0007669"/>
    <property type="project" value="InterPro"/>
</dbReference>
<dbReference type="InterPro" id="IPR021109">
    <property type="entry name" value="Peptidase_aspartic_dom_sf"/>
</dbReference>
<comment type="similarity">
    <text evidence="1">Belongs to the peptidase A1 family.</text>
</comment>
<feature type="disulfide bond" evidence="3">
    <location>
        <begin position="260"/>
        <end position="294"/>
    </location>
</feature>
<evidence type="ECO:0000256" key="3">
    <source>
        <dbReference type="PIRSR" id="PIRSR601461-2"/>
    </source>
</evidence>
<keyword evidence="3" id="KW-1015">Disulfide bond</keyword>
<dbReference type="PANTHER" id="PTHR47966:SF74">
    <property type="entry name" value="AGR407CP"/>
    <property type="match status" value="1"/>
</dbReference>
<evidence type="ECO:0000313" key="5">
    <source>
        <dbReference type="EMBL" id="TFL03969.1"/>
    </source>
</evidence>
<feature type="disulfide bond" evidence="3">
    <location>
        <begin position="34"/>
        <end position="39"/>
    </location>
</feature>
<proteinExistence type="inferred from homology"/>
<dbReference type="GO" id="GO:0006508">
    <property type="term" value="P:proteolysis"/>
    <property type="evidence" value="ECO:0007669"/>
    <property type="project" value="InterPro"/>
</dbReference>
<dbReference type="Proteomes" id="UP000305067">
    <property type="component" value="Unassembled WGS sequence"/>
</dbReference>
<evidence type="ECO:0000256" key="1">
    <source>
        <dbReference type="ARBA" id="ARBA00007447"/>
    </source>
</evidence>
<reference evidence="5 6" key="1">
    <citation type="journal article" date="2019" name="Nat. Ecol. Evol.">
        <title>Megaphylogeny resolves global patterns of mushroom evolution.</title>
        <authorList>
            <person name="Varga T."/>
            <person name="Krizsan K."/>
            <person name="Foldi C."/>
            <person name="Dima B."/>
            <person name="Sanchez-Garcia M."/>
            <person name="Sanchez-Ramirez S."/>
            <person name="Szollosi G.J."/>
            <person name="Szarkandi J.G."/>
            <person name="Papp V."/>
            <person name="Albert L."/>
            <person name="Andreopoulos W."/>
            <person name="Angelini C."/>
            <person name="Antonin V."/>
            <person name="Barry K.W."/>
            <person name="Bougher N.L."/>
            <person name="Buchanan P."/>
            <person name="Buyck B."/>
            <person name="Bense V."/>
            <person name="Catcheside P."/>
            <person name="Chovatia M."/>
            <person name="Cooper J."/>
            <person name="Damon W."/>
            <person name="Desjardin D."/>
            <person name="Finy P."/>
            <person name="Geml J."/>
            <person name="Haridas S."/>
            <person name="Hughes K."/>
            <person name="Justo A."/>
            <person name="Karasinski D."/>
            <person name="Kautmanova I."/>
            <person name="Kiss B."/>
            <person name="Kocsube S."/>
            <person name="Kotiranta H."/>
            <person name="LaButti K.M."/>
            <person name="Lechner B.E."/>
            <person name="Liimatainen K."/>
            <person name="Lipzen A."/>
            <person name="Lukacs Z."/>
            <person name="Mihaltcheva S."/>
            <person name="Morgado L.N."/>
            <person name="Niskanen T."/>
            <person name="Noordeloos M.E."/>
            <person name="Ohm R.A."/>
            <person name="Ortiz-Santana B."/>
            <person name="Ovrebo C."/>
            <person name="Racz N."/>
            <person name="Riley R."/>
            <person name="Savchenko A."/>
            <person name="Shiryaev A."/>
            <person name="Soop K."/>
            <person name="Spirin V."/>
            <person name="Szebenyi C."/>
            <person name="Tomsovsky M."/>
            <person name="Tulloss R.E."/>
            <person name="Uehling J."/>
            <person name="Grigoriev I.V."/>
            <person name="Vagvolgyi C."/>
            <person name="Papp T."/>
            <person name="Martin F.M."/>
            <person name="Miettinen O."/>
            <person name="Hibbett D.S."/>
            <person name="Nagy L.G."/>
        </authorList>
    </citation>
    <scope>NUCLEOTIDE SEQUENCE [LARGE SCALE GENOMIC DNA]</scope>
    <source>
        <strain evidence="5 6">CBS 309.79</strain>
    </source>
</reference>
<dbReference type="OrthoDB" id="771136at2759"/>
<accession>A0A5C3QUG1</accession>
<dbReference type="InterPro" id="IPR034164">
    <property type="entry name" value="Pepsin-like_dom"/>
</dbReference>
<dbReference type="EMBL" id="ML178819">
    <property type="protein sequence ID" value="TFL03969.1"/>
    <property type="molecule type" value="Genomic_DNA"/>
</dbReference>
<dbReference type="InterPro" id="IPR033121">
    <property type="entry name" value="PEPTIDASE_A1"/>
</dbReference>
<keyword evidence="6" id="KW-1185">Reference proteome</keyword>
<evidence type="ECO:0000259" key="4">
    <source>
        <dbReference type="PROSITE" id="PS51767"/>
    </source>
</evidence>
<dbReference type="Pfam" id="PF00026">
    <property type="entry name" value="Asp"/>
    <property type="match status" value="1"/>
</dbReference>
<dbReference type="SUPFAM" id="SSF50630">
    <property type="entry name" value="Acid proteases"/>
    <property type="match status" value="1"/>
</dbReference>
<feature type="active site" evidence="2">
    <location>
        <position position="224"/>
    </location>
</feature>
<sequence>MYRSYYTVIRAGDAQFRVSLDTASSDLWLISSNCTSDACSNIPKYPLSYGSPSFAAVNDNSTQFSLRYADGTVASGIVGRERVSIAGIDVASQTIGLANDTTISFPDDISGVLGLGFSRLATAESGSNATSFFTNLIHSNNLSYPIFGIGLASAYDASIVSNISEVAWSRVVQFPPFIGETNVTRSSYLHWAVVLDAISIGNHRIKPLPTYPFALENRTAALIDVGFPGMYGPYADVARIFASIPDSRLVSDDGQWVVPCDTNARLTFIFSSRNFTMLPADYLIGPASGNPNLCLAWPKALPPSTDGIDWQLGGAFMRTVYSIFSLGVNGKEPPFVGFYPLRANLTENPAEEIDSPLSLLPTVQTTLPNFLLPTPTFTPSSYIFNTSVTAVVGGIVSSHLATSTYSPILEAQVTHVSAIPSIFPTPGYVTFVGTAANGLVFTTLSPVPEASVTLGVPPGWESSALYHSPPFVSCIVLLGVTIIRTIIY</sequence>
<evidence type="ECO:0000313" key="6">
    <source>
        <dbReference type="Proteomes" id="UP000305067"/>
    </source>
</evidence>
<gene>
    <name evidence="5" type="ORF">BDV98DRAFT_502922</name>
</gene>
<evidence type="ECO:0000256" key="2">
    <source>
        <dbReference type="PIRSR" id="PIRSR601461-1"/>
    </source>
</evidence>